<feature type="region of interest" description="Disordered" evidence="1">
    <location>
        <begin position="23"/>
        <end position="51"/>
    </location>
</feature>
<name>A0A5B0LKW7_PUCGR</name>
<comment type="caution">
    <text evidence="2">The sequence shown here is derived from an EMBL/GenBank/DDBJ whole genome shotgun (WGS) entry which is preliminary data.</text>
</comment>
<sequence>MLYCVGAQSVRCFCIAVVTSAPHKGGQDKRIHKAGPDPGRSRVYYGQHSER</sequence>
<dbReference type="AlphaFoldDB" id="A0A5B0LKW7"/>
<protein>
    <submittedName>
        <fullName evidence="2">Uncharacterized protein</fullName>
    </submittedName>
</protein>
<gene>
    <name evidence="2" type="ORF">PGT21_013042</name>
</gene>
<keyword evidence="3" id="KW-1185">Reference proteome</keyword>
<dbReference type="Proteomes" id="UP000324748">
    <property type="component" value="Unassembled WGS sequence"/>
</dbReference>
<accession>A0A5B0LKW7</accession>
<dbReference type="EMBL" id="VSWC01000197">
    <property type="protein sequence ID" value="KAA1064736.1"/>
    <property type="molecule type" value="Genomic_DNA"/>
</dbReference>
<reference evidence="2 3" key="1">
    <citation type="submission" date="2019-05" db="EMBL/GenBank/DDBJ databases">
        <title>Emergence of the Ug99 lineage of the wheat stem rust pathogen through somatic hybridization.</title>
        <authorList>
            <person name="Li F."/>
            <person name="Upadhyaya N.M."/>
            <person name="Sperschneider J."/>
            <person name="Matny O."/>
            <person name="Nguyen-Phuc H."/>
            <person name="Mago R."/>
            <person name="Raley C."/>
            <person name="Miller M.E."/>
            <person name="Silverstein K.A.T."/>
            <person name="Henningsen E."/>
            <person name="Hirsch C.D."/>
            <person name="Visser B."/>
            <person name="Pretorius Z.A."/>
            <person name="Steffenson B.J."/>
            <person name="Schwessinger B."/>
            <person name="Dodds P.N."/>
            <person name="Figueroa M."/>
        </authorList>
    </citation>
    <scope>NUCLEOTIDE SEQUENCE [LARGE SCALE GENOMIC DNA]</scope>
    <source>
        <strain evidence="2">21-0</strain>
    </source>
</reference>
<proteinExistence type="predicted"/>
<evidence type="ECO:0000313" key="2">
    <source>
        <dbReference type="EMBL" id="KAA1064736.1"/>
    </source>
</evidence>
<evidence type="ECO:0000256" key="1">
    <source>
        <dbReference type="SAM" id="MobiDB-lite"/>
    </source>
</evidence>
<organism evidence="2 3">
    <name type="scientific">Puccinia graminis f. sp. tritici</name>
    <dbReference type="NCBI Taxonomy" id="56615"/>
    <lineage>
        <taxon>Eukaryota</taxon>
        <taxon>Fungi</taxon>
        <taxon>Dikarya</taxon>
        <taxon>Basidiomycota</taxon>
        <taxon>Pucciniomycotina</taxon>
        <taxon>Pucciniomycetes</taxon>
        <taxon>Pucciniales</taxon>
        <taxon>Pucciniaceae</taxon>
        <taxon>Puccinia</taxon>
    </lineage>
</organism>
<evidence type="ECO:0000313" key="3">
    <source>
        <dbReference type="Proteomes" id="UP000324748"/>
    </source>
</evidence>